<dbReference type="InterPro" id="IPR007922">
    <property type="entry name" value="DciA-like"/>
</dbReference>
<reference evidence="1 2" key="2">
    <citation type="submission" date="2016-03" db="EMBL/GenBank/DDBJ databases">
        <title>New uncultured bacterium of the family Gallionellaceae from acid mine drainage: description and reconstruction of genome based on metagenomic analysis of microbial community.</title>
        <authorList>
            <person name="Kadnikov V."/>
            <person name="Ivasenko D."/>
            <person name="Beletsky A."/>
            <person name="Mardanov A."/>
            <person name="Danilova E."/>
            <person name="Pimenov N."/>
            <person name="Karnachuk O."/>
            <person name="Ravin N."/>
        </authorList>
    </citation>
    <scope>NUCLEOTIDE SEQUENCE [LARGE SCALE GENOMIC DNA]</scope>
    <source>
        <strain evidence="1">ShG14-8</strain>
    </source>
</reference>
<organism evidence="1 2">
    <name type="scientific">Candidatus Gallionella acididurans</name>
    <dbReference type="NCBI Taxonomy" id="1796491"/>
    <lineage>
        <taxon>Bacteria</taxon>
        <taxon>Pseudomonadati</taxon>
        <taxon>Pseudomonadota</taxon>
        <taxon>Betaproteobacteria</taxon>
        <taxon>Nitrosomonadales</taxon>
        <taxon>Gallionellaceae</taxon>
        <taxon>Gallionella</taxon>
    </lineage>
</organism>
<dbReference type="AlphaFoldDB" id="A0A139BWJ8"/>
<gene>
    <name evidence="1" type="ORF">AWT59_0538</name>
</gene>
<name>A0A139BWJ8_9PROT</name>
<accession>A0A139BWJ8</accession>
<reference evidence="1 2" key="1">
    <citation type="submission" date="2016-02" db="EMBL/GenBank/DDBJ databases">
        <authorList>
            <person name="Wen L."/>
            <person name="He K."/>
            <person name="Yang H."/>
        </authorList>
    </citation>
    <scope>NUCLEOTIDE SEQUENCE [LARGE SCALE GENOMIC DNA]</scope>
    <source>
        <strain evidence="1">ShG14-8</strain>
    </source>
</reference>
<dbReference type="Pfam" id="PF05258">
    <property type="entry name" value="DciA"/>
    <property type="match status" value="1"/>
</dbReference>
<protein>
    <recommendedName>
        <fullName evidence="3">DUF721 domain-containing protein</fullName>
    </recommendedName>
</protein>
<dbReference type="Proteomes" id="UP000070578">
    <property type="component" value="Unassembled WGS sequence"/>
</dbReference>
<evidence type="ECO:0000313" key="2">
    <source>
        <dbReference type="Proteomes" id="UP000070578"/>
    </source>
</evidence>
<evidence type="ECO:0000313" key="1">
    <source>
        <dbReference type="EMBL" id="KXS33376.1"/>
    </source>
</evidence>
<sequence length="141" mass="15300">MTQQLKTLLNGNQEFHSLMAHAQALSDLQRHFTAVAPPHLTQSIQILSLKMGRLSIAAANAASAAKLRQLAPELVVLLQNRGCEVSGIAVKVQVSYDRPKPKTTPRKLGHAAQAALHELSLSLNDSRLKLALDRLAKKTKA</sequence>
<proteinExistence type="predicted"/>
<evidence type="ECO:0008006" key="3">
    <source>
        <dbReference type="Google" id="ProtNLM"/>
    </source>
</evidence>
<comment type="caution">
    <text evidence="1">The sequence shown here is derived from an EMBL/GenBank/DDBJ whole genome shotgun (WGS) entry which is preliminary data.</text>
</comment>
<dbReference type="EMBL" id="LSLI01000007">
    <property type="protein sequence ID" value="KXS33376.1"/>
    <property type="molecule type" value="Genomic_DNA"/>
</dbReference>